<dbReference type="Pfam" id="PF00005">
    <property type="entry name" value="ABC_tran"/>
    <property type="match status" value="1"/>
</dbReference>
<dbReference type="PROSITE" id="PS50893">
    <property type="entry name" value="ABC_TRANSPORTER_2"/>
    <property type="match status" value="1"/>
</dbReference>
<dbReference type="STRING" id="474950.SAMN05421771_3981"/>
<evidence type="ECO:0000313" key="5">
    <source>
        <dbReference type="EMBL" id="SFS20971.1"/>
    </source>
</evidence>
<dbReference type="OrthoDB" id="9804819at2"/>
<dbReference type="InterPro" id="IPR003439">
    <property type="entry name" value="ABC_transporter-like_ATP-bd"/>
</dbReference>
<organism evidence="5 6">
    <name type="scientific">Granulicella pectinivorans</name>
    <dbReference type="NCBI Taxonomy" id="474950"/>
    <lineage>
        <taxon>Bacteria</taxon>
        <taxon>Pseudomonadati</taxon>
        <taxon>Acidobacteriota</taxon>
        <taxon>Terriglobia</taxon>
        <taxon>Terriglobales</taxon>
        <taxon>Acidobacteriaceae</taxon>
        <taxon>Granulicella</taxon>
    </lineage>
</organism>
<keyword evidence="2" id="KW-0547">Nucleotide-binding</keyword>
<feature type="domain" description="ABC transporter" evidence="4">
    <location>
        <begin position="5"/>
        <end position="232"/>
    </location>
</feature>
<dbReference type="PANTHER" id="PTHR42939">
    <property type="entry name" value="ABC TRANSPORTER ATP-BINDING PROTEIN ALBC-RELATED"/>
    <property type="match status" value="1"/>
</dbReference>
<evidence type="ECO:0000256" key="2">
    <source>
        <dbReference type="ARBA" id="ARBA00022741"/>
    </source>
</evidence>
<evidence type="ECO:0000259" key="4">
    <source>
        <dbReference type="PROSITE" id="PS50893"/>
    </source>
</evidence>
<dbReference type="AlphaFoldDB" id="A0A1I6MZE6"/>
<dbReference type="InterPro" id="IPR051782">
    <property type="entry name" value="ABC_Transporter_VariousFunc"/>
</dbReference>
<protein>
    <submittedName>
        <fullName evidence="5">ABC-2 type transport system ATP-binding protein</fullName>
    </submittedName>
</protein>
<keyword evidence="6" id="KW-1185">Reference proteome</keyword>
<evidence type="ECO:0000313" key="6">
    <source>
        <dbReference type="Proteomes" id="UP000199024"/>
    </source>
</evidence>
<reference evidence="5 6" key="1">
    <citation type="submission" date="2016-10" db="EMBL/GenBank/DDBJ databases">
        <authorList>
            <person name="de Groot N.N."/>
        </authorList>
    </citation>
    <scope>NUCLEOTIDE SEQUENCE [LARGE SCALE GENOMIC DNA]</scope>
    <source>
        <strain evidence="5 6">DSM 21001</strain>
    </source>
</reference>
<dbReference type="Gene3D" id="3.40.50.300">
    <property type="entry name" value="P-loop containing nucleotide triphosphate hydrolases"/>
    <property type="match status" value="1"/>
</dbReference>
<name>A0A1I6MZE6_9BACT</name>
<dbReference type="CDD" id="cd03230">
    <property type="entry name" value="ABC_DR_subfamily_A"/>
    <property type="match status" value="1"/>
</dbReference>
<gene>
    <name evidence="5" type="ORF">SAMN05421771_3981</name>
</gene>
<dbReference type="SMART" id="SM00382">
    <property type="entry name" value="AAA"/>
    <property type="match status" value="1"/>
</dbReference>
<proteinExistence type="predicted"/>
<keyword evidence="1" id="KW-0813">Transport</keyword>
<dbReference type="EMBL" id="FOZL01000002">
    <property type="protein sequence ID" value="SFS20971.1"/>
    <property type="molecule type" value="Genomic_DNA"/>
</dbReference>
<evidence type="ECO:0000256" key="1">
    <source>
        <dbReference type="ARBA" id="ARBA00022448"/>
    </source>
</evidence>
<dbReference type="RefSeq" id="WP_089843049.1">
    <property type="nucleotide sequence ID" value="NZ_FOZL01000002.1"/>
</dbReference>
<evidence type="ECO:0000256" key="3">
    <source>
        <dbReference type="ARBA" id="ARBA00022840"/>
    </source>
</evidence>
<dbReference type="InterPro" id="IPR003593">
    <property type="entry name" value="AAA+_ATPase"/>
</dbReference>
<sequence>MTNVIETNGLAKGYGRTQALQPTTLHVPEGAVFALVGHNGAGKTTLIKLLMNILHPSAGSATVCGHASHSLSGDAFQNIGYVSENQELPEWMTVREYLDYLQPFYPEWETETLIQALDIPLDRRLKHLSRGMLMKAALASVLAFHPKLIVLDEPFSGLDPLVRDELIEALIDVVNGEEGRPPVTILISSHDLAEIESFATHIGYLNHGKLVFAEEMSSLNARFREITVTLEGSGQGVPPPASWLLLERSSSVAKFVHSQADTEPVAEQIAAVFPGSGEVTMEPMTLRTIFLALARSGRAPIDIGDKDVRTKDKTRRRA</sequence>
<keyword evidence="3 5" id="KW-0067">ATP-binding</keyword>
<dbReference type="PANTHER" id="PTHR42939:SF1">
    <property type="entry name" value="ABC TRANSPORTER ATP-BINDING PROTEIN ALBC-RELATED"/>
    <property type="match status" value="1"/>
</dbReference>
<dbReference type="Proteomes" id="UP000199024">
    <property type="component" value="Unassembled WGS sequence"/>
</dbReference>
<dbReference type="GO" id="GO:0005524">
    <property type="term" value="F:ATP binding"/>
    <property type="evidence" value="ECO:0007669"/>
    <property type="project" value="UniProtKB-KW"/>
</dbReference>
<dbReference type="GO" id="GO:0016887">
    <property type="term" value="F:ATP hydrolysis activity"/>
    <property type="evidence" value="ECO:0007669"/>
    <property type="project" value="InterPro"/>
</dbReference>
<dbReference type="SUPFAM" id="SSF52540">
    <property type="entry name" value="P-loop containing nucleoside triphosphate hydrolases"/>
    <property type="match status" value="1"/>
</dbReference>
<accession>A0A1I6MZE6</accession>
<dbReference type="InterPro" id="IPR027417">
    <property type="entry name" value="P-loop_NTPase"/>
</dbReference>